<keyword evidence="1" id="KW-0547">Nucleotide-binding</keyword>
<dbReference type="PANTHER" id="PTHR24346:SF30">
    <property type="entry name" value="MATERNAL EMBRYONIC LEUCINE ZIPPER KINASE"/>
    <property type="match status" value="1"/>
</dbReference>
<proteinExistence type="predicted"/>
<evidence type="ECO:0000259" key="3">
    <source>
        <dbReference type="PROSITE" id="PS50011"/>
    </source>
</evidence>
<keyword evidence="4" id="KW-0418">Kinase</keyword>
<organism evidence="4 5">
    <name type="scientific">Marinomonas arctica</name>
    <dbReference type="NCBI Taxonomy" id="383750"/>
    <lineage>
        <taxon>Bacteria</taxon>
        <taxon>Pseudomonadati</taxon>
        <taxon>Pseudomonadota</taxon>
        <taxon>Gammaproteobacteria</taxon>
        <taxon>Oceanospirillales</taxon>
        <taxon>Oceanospirillaceae</taxon>
        <taxon>Marinomonas</taxon>
    </lineage>
</organism>
<dbReference type="InterPro" id="IPR000719">
    <property type="entry name" value="Prot_kinase_dom"/>
</dbReference>
<protein>
    <submittedName>
        <fullName evidence="4">Protein kinase</fullName>
    </submittedName>
</protein>
<dbReference type="SMART" id="SM00220">
    <property type="entry name" value="S_TKc"/>
    <property type="match status" value="1"/>
</dbReference>
<dbReference type="GO" id="GO:0005524">
    <property type="term" value="F:ATP binding"/>
    <property type="evidence" value="ECO:0007669"/>
    <property type="project" value="UniProtKB-KW"/>
</dbReference>
<keyword evidence="4" id="KW-0808">Transferase</keyword>
<dbReference type="GO" id="GO:0035556">
    <property type="term" value="P:intracellular signal transduction"/>
    <property type="evidence" value="ECO:0007669"/>
    <property type="project" value="TreeGrafter"/>
</dbReference>
<dbReference type="GO" id="GO:0004674">
    <property type="term" value="F:protein serine/threonine kinase activity"/>
    <property type="evidence" value="ECO:0007669"/>
    <property type="project" value="TreeGrafter"/>
</dbReference>
<dbReference type="EMBL" id="CP061081">
    <property type="protein sequence ID" value="QNT05705.1"/>
    <property type="molecule type" value="Genomic_DNA"/>
</dbReference>
<dbReference type="RefSeq" id="WP_111606670.1">
    <property type="nucleotide sequence ID" value="NZ_BMLJ01000009.1"/>
</dbReference>
<dbReference type="KEGG" id="mard:IBG28_18960"/>
<dbReference type="Gene3D" id="1.10.510.10">
    <property type="entry name" value="Transferase(Phosphotransferase) domain 1"/>
    <property type="match status" value="1"/>
</dbReference>
<keyword evidence="2" id="KW-0067">ATP-binding</keyword>
<gene>
    <name evidence="4" type="ORF">IBG28_18960</name>
</gene>
<evidence type="ECO:0000256" key="1">
    <source>
        <dbReference type="ARBA" id="ARBA00022741"/>
    </source>
</evidence>
<feature type="domain" description="Protein kinase" evidence="3">
    <location>
        <begin position="20"/>
        <end position="334"/>
    </location>
</feature>
<name>A0A7H1J5D9_9GAMM</name>
<dbReference type="PROSITE" id="PS50011">
    <property type="entry name" value="PROTEIN_KINASE_DOM"/>
    <property type="match status" value="1"/>
</dbReference>
<dbReference type="Pfam" id="PF00069">
    <property type="entry name" value="Pkinase"/>
    <property type="match status" value="1"/>
</dbReference>
<dbReference type="OrthoDB" id="9801841at2"/>
<dbReference type="InterPro" id="IPR011009">
    <property type="entry name" value="Kinase-like_dom_sf"/>
</dbReference>
<reference evidence="4 5" key="1">
    <citation type="submission" date="2020-09" db="EMBL/GenBank/DDBJ databases">
        <title>Complete genome sequence of an Arctic sea ice bacterium Marinomonas arctica BSI20414.</title>
        <authorList>
            <person name="Liao L."/>
            <person name="Chen B."/>
        </authorList>
    </citation>
    <scope>NUCLEOTIDE SEQUENCE [LARGE SCALE GENOMIC DNA]</scope>
    <source>
        <strain evidence="4 5">BSI20414</strain>
    </source>
</reference>
<dbReference type="PANTHER" id="PTHR24346">
    <property type="entry name" value="MAP/MICROTUBULE AFFINITY-REGULATING KINASE"/>
    <property type="match status" value="1"/>
</dbReference>
<evidence type="ECO:0000256" key="2">
    <source>
        <dbReference type="ARBA" id="ARBA00022840"/>
    </source>
</evidence>
<keyword evidence="5" id="KW-1185">Reference proteome</keyword>
<dbReference type="SUPFAM" id="SSF56112">
    <property type="entry name" value="Protein kinase-like (PK-like)"/>
    <property type="match status" value="1"/>
</dbReference>
<dbReference type="AlphaFoldDB" id="A0A7H1J5D9"/>
<dbReference type="GO" id="GO:0005737">
    <property type="term" value="C:cytoplasm"/>
    <property type="evidence" value="ECO:0007669"/>
    <property type="project" value="TreeGrafter"/>
</dbReference>
<evidence type="ECO:0000313" key="4">
    <source>
        <dbReference type="EMBL" id="QNT05705.1"/>
    </source>
</evidence>
<sequence length="367" mass="43213">MKEDCLEILKKLEIDTINDFSFKKELGGGSSFTALYENKNNDKVVFKFLIFPRNKIEIERFKFEYQSLLKNISNTDRYGEDDRFFLFRGPKTSYPVPTITHNIKNISNKIFYFSYKYEEGELLSSIDSSKLNLNEKYEFLYRLSSAMNYFSRLGYEHRDLHPENILIKKGYTMYPFDSVGHLHNKNLLDNDPRIVFLDMGMCKLQKGLGDLNRYDFSENYDENLIEDDNSKRIMASFTSMPPDFLLHGTDTVNYDSWSFGVYAYNLIFDELPFKVDSISDAYKLLMRREDLDISFTRNIGKLSTISKFTFKHLLSTKGENRPSIDSIVRLFGWINSKDTRLEDDFFVKKVIHNQGFDPEHDPLDDIY</sequence>
<dbReference type="Proteomes" id="UP000516370">
    <property type="component" value="Chromosome"/>
</dbReference>
<accession>A0A7H1J5D9</accession>
<evidence type="ECO:0000313" key="5">
    <source>
        <dbReference type="Proteomes" id="UP000516370"/>
    </source>
</evidence>